<evidence type="ECO:0000256" key="1">
    <source>
        <dbReference type="SAM" id="MobiDB-lite"/>
    </source>
</evidence>
<feature type="compositionally biased region" description="Basic and acidic residues" evidence="1">
    <location>
        <begin position="1"/>
        <end position="38"/>
    </location>
</feature>
<feature type="compositionally biased region" description="Acidic residues" evidence="1">
    <location>
        <begin position="68"/>
        <end position="79"/>
    </location>
</feature>
<sequence>MSREDKQSEEGRAKREDEDAREAETSGDDEPSKAHASESEDEAAQRVAAALGVAGEEDASIEGGDAAAEPDEGEKEEEEAAKPNRAARRREDALARRKKRVGGATAAEDDAALPRDKNARAKELLKRRREQADAAERRPVASSLDAGEMVDDALARSASAVTKWLKTNVGVLQWVVLAAIVGAGGYAFWSSRSDKKLGDASSDLFTGVAANRGLVMEEDKRPDDQKEIDPTRVFKNEADKTQAALDAYGKVIDKHAGTGAALLARLGQGGTYLEKRDWDKAIEAYSSVLSSPLAAADPDVKGRATEGIGYAKEGKGDLDGAMASFKELAGIDVKGYKDLATYHEARVLFAKGNKDKAKEVLKPLDEKLALPSKEPEPLEYLKGAVHDLMVQIDPAAAAAQQPVFGGGAPGALPADIQEKARRMVEEAQKKAAQQQGGTP</sequence>
<keyword evidence="2" id="KW-0812">Transmembrane</keyword>
<dbReference type="SUPFAM" id="SSF48452">
    <property type="entry name" value="TPR-like"/>
    <property type="match status" value="1"/>
</dbReference>
<feature type="compositionally biased region" description="Basic and acidic residues" evidence="1">
    <location>
        <begin position="112"/>
        <end position="139"/>
    </location>
</feature>
<name>A0ABT5ETU1_9BACT</name>
<dbReference type="EMBL" id="JAQNDO010000001">
    <property type="protein sequence ID" value="MDC0745235.1"/>
    <property type="molecule type" value="Genomic_DNA"/>
</dbReference>
<feature type="transmembrane region" description="Helical" evidence="2">
    <location>
        <begin position="171"/>
        <end position="189"/>
    </location>
</feature>
<keyword evidence="2" id="KW-0472">Membrane</keyword>
<dbReference type="InterPro" id="IPR011990">
    <property type="entry name" value="TPR-like_helical_dom_sf"/>
</dbReference>
<dbReference type="Pfam" id="PF09976">
    <property type="entry name" value="TPR_21"/>
    <property type="match status" value="1"/>
</dbReference>
<feature type="domain" description="Ancillary SecYEG translocon subunit/Cell division coordinator CpoB TPR" evidence="3">
    <location>
        <begin position="163"/>
        <end position="291"/>
    </location>
</feature>
<comment type="caution">
    <text evidence="4">The sequence shown here is derived from an EMBL/GenBank/DDBJ whole genome shotgun (WGS) entry which is preliminary data.</text>
</comment>
<evidence type="ECO:0000256" key="2">
    <source>
        <dbReference type="SAM" id="Phobius"/>
    </source>
</evidence>
<keyword evidence="5" id="KW-1185">Reference proteome</keyword>
<feature type="compositionally biased region" description="Low complexity" evidence="1">
    <location>
        <begin position="45"/>
        <end position="54"/>
    </location>
</feature>
<dbReference type="InterPro" id="IPR018704">
    <property type="entry name" value="SecYEG/CpoB_TPR"/>
</dbReference>
<protein>
    <submittedName>
        <fullName evidence="4">Tetratricopeptide repeat protein</fullName>
    </submittedName>
</protein>
<accession>A0ABT5ETU1</accession>
<keyword evidence="2" id="KW-1133">Transmembrane helix</keyword>
<evidence type="ECO:0000259" key="3">
    <source>
        <dbReference type="Pfam" id="PF09976"/>
    </source>
</evidence>
<feature type="region of interest" description="Disordered" evidence="1">
    <location>
        <begin position="1"/>
        <end position="142"/>
    </location>
</feature>
<proteinExistence type="predicted"/>
<evidence type="ECO:0000313" key="5">
    <source>
        <dbReference type="Proteomes" id="UP001221411"/>
    </source>
</evidence>
<dbReference type="RefSeq" id="WP_271922524.1">
    <property type="nucleotide sequence ID" value="NZ_JAQNDO010000001.1"/>
</dbReference>
<reference evidence="4 5" key="1">
    <citation type="submission" date="2022-11" db="EMBL/GenBank/DDBJ databases">
        <title>Minimal conservation of predation-associated metabolite biosynthetic gene clusters underscores biosynthetic potential of Myxococcota including descriptions for ten novel species: Archangium lansinium sp. nov., Myxococcus landrumus sp. nov., Nannocystis bai.</title>
        <authorList>
            <person name="Ahearne A."/>
            <person name="Stevens C."/>
            <person name="Dowd S."/>
        </authorList>
    </citation>
    <scope>NUCLEOTIDE SEQUENCE [LARGE SCALE GENOMIC DNA]</scope>
    <source>
        <strain evidence="4 5">RJM3</strain>
    </source>
</reference>
<dbReference type="Gene3D" id="1.25.40.10">
    <property type="entry name" value="Tetratricopeptide repeat domain"/>
    <property type="match status" value="1"/>
</dbReference>
<organism evidence="4 5">
    <name type="scientific">Polyangium mundeleinium</name>
    <dbReference type="NCBI Taxonomy" id="2995306"/>
    <lineage>
        <taxon>Bacteria</taxon>
        <taxon>Pseudomonadati</taxon>
        <taxon>Myxococcota</taxon>
        <taxon>Polyangia</taxon>
        <taxon>Polyangiales</taxon>
        <taxon>Polyangiaceae</taxon>
        <taxon>Polyangium</taxon>
    </lineage>
</organism>
<gene>
    <name evidence="4" type="ORF">POL67_28130</name>
</gene>
<dbReference type="Proteomes" id="UP001221411">
    <property type="component" value="Unassembled WGS sequence"/>
</dbReference>
<evidence type="ECO:0000313" key="4">
    <source>
        <dbReference type="EMBL" id="MDC0745235.1"/>
    </source>
</evidence>